<evidence type="ECO:0000256" key="6">
    <source>
        <dbReference type="ARBA" id="ARBA00023593"/>
    </source>
</evidence>
<dbReference type="EMBL" id="JARIHO010000001">
    <property type="protein sequence ID" value="KAJ7367830.1"/>
    <property type="molecule type" value="Genomic_DNA"/>
</dbReference>
<organism evidence="7 8">
    <name type="scientific">Mycena albidolilacea</name>
    <dbReference type="NCBI Taxonomy" id="1033008"/>
    <lineage>
        <taxon>Eukaryota</taxon>
        <taxon>Fungi</taxon>
        <taxon>Dikarya</taxon>
        <taxon>Basidiomycota</taxon>
        <taxon>Agaricomycotina</taxon>
        <taxon>Agaricomycetes</taxon>
        <taxon>Agaricomycetidae</taxon>
        <taxon>Agaricales</taxon>
        <taxon>Marasmiineae</taxon>
        <taxon>Mycenaceae</taxon>
        <taxon>Mycena</taxon>
    </lineage>
</organism>
<evidence type="ECO:0008006" key="9">
    <source>
        <dbReference type="Google" id="ProtNLM"/>
    </source>
</evidence>
<dbReference type="GO" id="GO:0000253">
    <property type="term" value="F:3-beta-hydroxysteroid 3-dehydrogenase (NADP+) activity"/>
    <property type="evidence" value="ECO:0007669"/>
    <property type="project" value="TreeGrafter"/>
</dbReference>
<comment type="similarity">
    <text evidence="6">Belongs to the short-chain dehydrogenases/reductases (SDR) family. ERG27 subfamily.</text>
</comment>
<keyword evidence="5" id="KW-0443">Lipid metabolism</keyword>
<dbReference type="Proteomes" id="UP001218218">
    <property type="component" value="Unassembled WGS sequence"/>
</dbReference>
<proteinExistence type="inferred from homology"/>
<keyword evidence="4" id="KW-0560">Oxidoreductase</keyword>
<dbReference type="Gene3D" id="3.40.50.720">
    <property type="entry name" value="NAD(P)-binding Rossmann-like Domain"/>
    <property type="match status" value="1"/>
</dbReference>
<dbReference type="GO" id="GO:0006694">
    <property type="term" value="P:steroid biosynthetic process"/>
    <property type="evidence" value="ECO:0007669"/>
    <property type="project" value="UniProtKB-KW"/>
</dbReference>
<name>A0AAD7AUF5_9AGAR</name>
<sequence>MSSWPVVVVTGANAGVGFGICRRLLFQLSLSNPPDAWPQRWATPAVDSHESEETVPVDGLTLIMACRSTQRAEAARKELYLELDAHIAQLRTKPGYDGHADVFRRNLKIEVEYLDLAVLGSVFNFAAQLSKQYPYISHLIFNAGVANFTHIDWLQCLKQIACNFLDGITRPQFYVQSVGEITVDGLGWIWQSNMFGHYVLFRALEPLLKNSAYRADSRVIWSSSLEASARFYDSADWQLTKTDHSYESVKYQIELIATTLDRIALRDSSSPKSIRHFVSHPGVASTKISTNLVAFGGFLDTVKVWVFYVGRVLFGSRHHPISPANASLAAVHLALVSLTYITFSAVLPSKTGANGSVKTPTNGAAASAPSDPVRFGAETTRWGRAEVGVTPVYKWKEHEAEGGELLDKCDKLYQELSEKRRV</sequence>
<evidence type="ECO:0000256" key="4">
    <source>
        <dbReference type="ARBA" id="ARBA00023002"/>
    </source>
</evidence>
<keyword evidence="3" id="KW-0752">Steroid biosynthesis</keyword>
<evidence type="ECO:0000313" key="7">
    <source>
        <dbReference type="EMBL" id="KAJ7367830.1"/>
    </source>
</evidence>
<evidence type="ECO:0000256" key="1">
    <source>
        <dbReference type="ARBA" id="ARBA00022516"/>
    </source>
</evidence>
<gene>
    <name evidence="7" type="ORF">DFH08DRAFT_829510</name>
</gene>
<dbReference type="GO" id="GO:0005741">
    <property type="term" value="C:mitochondrial outer membrane"/>
    <property type="evidence" value="ECO:0007669"/>
    <property type="project" value="TreeGrafter"/>
</dbReference>
<reference evidence="7" key="1">
    <citation type="submission" date="2023-03" db="EMBL/GenBank/DDBJ databases">
        <title>Massive genome expansion in bonnet fungi (Mycena s.s.) driven by repeated elements and novel gene families across ecological guilds.</title>
        <authorList>
            <consortium name="Lawrence Berkeley National Laboratory"/>
            <person name="Harder C.B."/>
            <person name="Miyauchi S."/>
            <person name="Viragh M."/>
            <person name="Kuo A."/>
            <person name="Thoen E."/>
            <person name="Andreopoulos B."/>
            <person name="Lu D."/>
            <person name="Skrede I."/>
            <person name="Drula E."/>
            <person name="Henrissat B."/>
            <person name="Morin E."/>
            <person name="Kohler A."/>
            <person name="Barry K."/>
            <person name="LaButti K."/>
            <person name="Morin E."/>
            <person name="Salamov A."/>
            <person name="Lipzen A."/>
            <person name="Mereny Z."/>
            <person name="Hegedus B."/>
            <person name="Baldrian P."/>
            <person name="Stursova M."/>
            <person name="Weitz H."/>
            <person name="Taylor A."/>
            <person name="Grigoriev I.V."/>
            <person name="Nagy L.G."/>
            <person name="Martin F."/>
            <person name="Kauserud H."/>
        </authorList>
    </citation>
    <scope>NUCLEOTIDE SEQUENCE</scope>
    <source>
        <strain evidence="7">CBHHK002</strain>
    </source>
</reference>
<dbReference type="GO" id="GO:0005811">
    <property type="term" value="C:lipid droplet"/>
    <property type="evidence" value="ECO:0007669"/>
    <property type="project" value="TreeGrafter"/>
</dbReference>
<evidence type="ECO:0000256" key="2">
    <source>
        <dbReference type="ARBA" id="ARBA00022857"/>
    </source>
</evidence>
<evidence type="ECO:0000256" key="3">
    <source>
        <dbReference type="ARBA" id="ARBA00022955"/>
    </source>
</evidence>
<dbReference type="SUPFAM" id="SSF51735">
    <property type="entry name" value="NAD(P)-binding Rossmann-fold domains"/>
    <property type="match status" value="1"/>
</dbReference>
<accession>A0AAD7AUF5</accession>
<keyword evidence="1" id="KW-0444">Lipid biosynthesis</keyword>
<dbReference type="InterPro" id="IPR036291">
    <property type="entry name" value="NAD(P)-bd_dom_sf"/>
</dbReference>
<keyword evidence="2" id="KW-0521">NADP</keyword>
<protein>
    <recommendedName>
        <fullName evidence="9">3-keto sterol reductase</fullName>
    </recommendedName>
</protein>
<evidence type="ECO:0000313" key="8">
    <source>
        <dbReference type="Proteomes" id="UP001218218"/>
    </source>
</evidence>
<keyword evidence="8" id="KW-1185">Reference proteome</keyword>
<comment type="caution">
    <text evidence="7">The sequence shown here is derived from an EMBL/GenBank/DDBJ whole genome shotgun (WGS) entry which is preliminary data.</text>
</comment>
<dbReference type="InterPro" id="IPR051593">
    <property type="entry name" value="Ergosterol_Biosynth_ERG27"/>
</dbReference>
<dbReference type="GO" id="GO:0005789">
    <property type="term" value="C:endoplasmic reticulum membrane"/>
    <property type="evidence" value="ECO:0007669"/>
    <property type="project" value="TreeGrafter"/>
</dbReference>
<evidence type="ECO:0000256" key="5">
    <source>
        <dbReference type="ARBA" id="ARBA00023098"/>
    </source>
</evidence>
<dbReference type="PANTHER" id="PTHR43647">
    <property type="entry name" value="DEHYDROGENASE"/>
    <property type="match status" value="1"/>
</dbReference>
<dbReference type="PANTHER" id="PTHR43647:SF1">
    <property type="entry name" value="3-KETO-STEROID REDUCTASE ERG27"/>
    <property type="match status" value="1"/>
</dbReference>
<dbReference type="AlphaFoldDB" id="A0AAD7AUF5"/>